<proteinExistence type="predicted"/>
<dbReference type="AlphaFoldDB" id="A0A4P7XI10"/>
<name>A0A4P7XI10_9ALTE</name>
<dbReference type="Pfam" id="PF07793">
    <property type="entry name" value="DUF1631"/>
    <property type="match status" value="1"/>
</dbReference>
<accession>A0A4P7XI10</accession>
<feature type="compositionally biased region" description="Low complexity" evidence="1">
    <location>
        <begin position="650"/>
        <end position="670"/>
    </location>
</feature>
<dbReference type="OrthoDB" id="6188167at2"/>
<organism evidence="2 3">
    <name type="scientific">Hydrocarboniclastica marina</name>
    <dbReference type="NCBI Taxonomy" id="2259620"/>
    <lineage>
        <taxon>Bacteria</taxon>
        <taxon>Pseudomonadati</taxon>
        <taxon>Pseudomonadota</taxon>
        <taxon>Gammaproteobacteria</taxon>
        <taxon>Alteromonadales</taxon>
        <taxon>Alteromonadaceae</taxon>
        <taxon>Hydrocarboniclastica</taxon>
    </lineage>
</organism>
<keyword evidence="3" id="KW-1185">Reference proteome</keyword>
<dbReference type="InterPro" id="IPR012434">
    <property type="entry name" value="DUF1631"/>
</dbReference>
<evidence type="ECO:0000313" key="2">
    <source>
        <dbReference type="EMBL" id="QCF26345.1"/>
    </source>
</evidence>
<dbReference type="RefSeq" id="WP_136549066.1">
    <property type="nucleotide sequence ID" value="NZ_CP031093.1"/>
</dbReference>
<dbReference type="KEGG" id="hmi:soil367_10595"/>
<sequence>MTPEAKVVKLRQQGVSRGQLPAPLAKLRDHSAGRLQQLLGECFDQADDALFALSEKAGSNIEQTGYFDAMRELRLQRQTITLEYVQWVARAFNEIGRFDPRQRLMGDASNDTDRDSLSLVEDSTLEEQVALDNMVTRIRNRYNEQILLLHVRVEHLLPAVKMSLDQMPLGPQVLCHGLGEAFATLDMEVSAKLVLFKLFDKFVGERLALFYQEANGQLIADGVLPELRRPPITSTTQGTRTATPGPGVAAASFSGTEGGGSAVTFSELTELLHGTGLDSGFPAAQGAAVANVDTSHLIALLNAFQGKLKHHEGQLPAGNSLRKLVGRLVAHQQSGSGQVQRVDADVINLVSMLFDFILEDRQLPEAMKALLARLQIPILKVALLDRSFFNRGGHPARKLLNELALAAVGWMPKKDGQRDPLREKIETTVTRFINEFESDLSLVQTLLDDFSQFMDVDRRRRELVEQRLKDAEEGRARSELARAAVARVVAKARRGHQIPEATQPLVEEAWAKVLHWFFLREGDAGSSWKHSVSTLELLVWSVDPKPVTEGTRQALLKAIPQIVDSVREGLQTIGWDPFGADRLLRDLEIVHVDVLQALALHEDEKTPDQPPQPQAFSTSRPANRLLDTPAPLAPAGETNDSAVTAREAKGPVAPAAAAQETDAEQTESQAMAQPAETAPTSRHESESAVHTQVPVTDGPHQAGPEWFERAESLGVGSWLELRTEDERKLRCKLAAVIKVTGKYIFANRNGSKVAEYKLPEVASALCTGHLVLLDDGLLFDRALESVIGNLRSLRKD</sequence>
<dbReference type="EMBL" id="CP031093">
    <property type="protein sequence ID" value="QCF26345.1"/>
    <property type="molecule type" value="Genomic_DNA"/>
</dbReference>
<gene>
    <name evidence="2" type="ORF">soil367_10595</name>
</gene>
<protein>
    <submittedName>
        <fullName evidence="2">DUF1631 domain-containing protein</fullName>
    </submittedName>
</protein>
<reference evidence="2 3" key="1">
    <citation type="submission" date="2018-07" db="EMBL/GenBank/DDBJ databases">
        <title>Marsedoiliclastica nanhaica gen. nov. sp. nov., a novel marine hydrocarbonoclastic bacterium isolated from an in-situ enriched hydrocarbon-degrading consortium in deep-sea sediment.</title>
        <authorList>
            <person name="Dong C."/>
            <person name="Ma T."/>
            <person name="Liu R."/>
            <person name="Shao Z."/>
        </authorList>
    </citation>
    <scope>NUCLEOTIDE SEQUENCE [LARGE SCALE GENOMIC DNA]</scope>
    <source>
        <strain evidence="3">soil36-7</strain>
    </source>
</reference>
<evidence type="ECO:0000313" key="3">
    <source>
        <dbReference type="Proteomes" id="UP000298049"/>
    </source>
</evidence>
<dbReference type="Proteomes" id="UP000298049">
    <property type="component" value="Chromosome"/>
</dbReference>
<evidence type="ECO:0000256" key="1">
    <source>
        <dbReference type="SAM" id="MobiDB-lite"/>
    </source>
</evidence>
<feature type="region of interest" description="Disordered" evidence="1">
    <location>
        <begin position="602"/>
        <end position="699"/>
    </location>
</feature>